<evidence type="ECO:0000256" key="10">
    <source>
        <dbReference type="ARBA" id="ARBA00023167"/>
    </source>
</evidence>
<dbReference type="GO" id="GO:0009086">
    <property type="term" value="P:methionine biosynthetic process"/>
    <property type="evidence" value="ECO:0007669"/>
    <property type="project" value="UniProtKB-KW"/>
</dbReference>
<proteinExistence type="inferred from homology"/>
<dbReference type="SUPFAM" id="SSF55021">
    <property type="entry name" value="ACT-like"/>
    <property type="match status" value="1"/>
</dbReference>
<protein>
    <recommendedName>
        <fullName evidence="5">Homoserine dehydrogenase</fullName>
        <ecNumber evidence="4">1.1.1.3</ecNumber>
    </recommendedName>
</protein>
<dbReference type="AlphaFoldDB" id="A0A6J7QIC1"/>
<dbReference type="GO" id="GO:0004412">
    <property type="term" value="F:homoserine dehydrogenase activity"/>
    <property type="evidence" value="ECO:0007669"/>
    <property type="project" value="UniProtKB-EC"/>
</dbReference>
<dbReference type="InterPro" id="IPR019811">
    <property type="entry name" value="HDH_CS"/>
</dbReference>
<dbReference type="PIRSF" id="PIRSF000098">
    <property type="entry name" value="Homoser_dehydrog"/>
    <property type="match status" value="1"/>
</dbReference>
<keyword evidence="8" id="KW-0521">NADP</keyword>
<dbReference type="EMBL" id="CAFBLT010000001">
    <property type="protein sequence ID" value="CAB4867423.1"/>
    <property type="molecule type" value="Genomic_DNA"/>
</dbReference>
<dbReference type="InterPro" id="IPR045865">
    <property type="entry name" value="ACT-like_dom_sf"/>
</dbReference>
<feature type="domain" description="ACT" evidence="11">
    <location>
        <begin position="359"/>
        <end position="432"/>
    </location>
</feature>
<evidence type="ECO:0000256" key="7">
    <source>
        <dbReference type="ARBA" id="ARBA00022697"/>
    </source>
</evidence>
<name>A0A6J7QIC1_9ZZZZ</name>
<dbReference type="UniPathway" id="UPA00051">
    <property type="reaction ID" value="UER00465"/>
</dbReference>
<dbReference type="Gene3D" id="3.30.70.260">
    <property type="match status" value="1"/>
</dbReference>
<keyword evidence="6" id="KW-0028">Amino-acid biosynthesis</keyword>
<comment type="similarity">
    <text evidence="3">Belongs to the homoserine dehydrogenase family.</text>
</comment>
<dbReference type="Pfam" id="PF03447">
    <property type="entry name" value="NAD_binding_3"/>
    <property type="match status" value="1"/>
</dbReference>
<dbReference type="InterPro" id="IPR036291">
    <property type="entry name" value="NAD(P)-bd_dom_sf"/>
</dbReference>
<evidence type="ECO:0000256" key="8">
    <source>
        <dbReference type="ARBA" id="ARBA00022857"/>
    </source>
</evidence>
<dbReference type="CDD" id="cd04881">
    <property type="entry name" value="ACT_HSDH-Hom"/>
    <property type="match status" value="1"/>
</dbReference>
<dbReference type="PANTHER" id="PTHR43331:SF1">
    <property type="entry name" value="HOMOSERINE DEHYDROGENASE"/>
    <property type="match status" value="1"/>
</dbReference>
<dbReference type="UniPathway" id="UPA00050">
    <property type="reaction ID" value="UER00063"/>
</dbReference>
<reference evidence="14" key="1">
    <citation type="submission" date="2020-05" db="EMBL/GenBank/DDBJ databases">
        <authorList>
            <person name="Chiriac C."/>
            <person name="Salcher M."/>
            <person name="Ghai R."/>
            <person name="Kavagutti S V."/>
        </authorList>
    </citation>
    <scope>NUCLEOTIDE SEQUENCE</scope>
</reference>
<dbReference type="Gene3D" id="3.30.360.10">
    <property type="entry name" value="Dihydrodipicolinate Reductase, domain 2"/>
    <property type="match status" value="1"/>
</dbReference>
<evidence type="ECO:0000256" key="3">
    <source>
        <dbReference type="ARBA" id="ARBA00006753"/>
    </source>
</evidence>
<dbReference type="NCBIfam" id="NF004976">
    <property type="entry name" value="PRK06349.1"/>
    <property type="match status" value="1"/>
</dbReference>
<gene>
    <name evidence="12" type="ORF">UFOPK3164_00326</name>
    <name evidence="13" type="ORF">UFOPK3427_00579</name>
    <name evidence="14" type="ORF">UFOPK4112_00478</name>
</gene>
<evidence type="ECO:0000256" key="9">
    <source>
        <dbReference type="ARBA" id="ARBA00023002"/>
    </source>
</evidence>
<sequence>MPKESVTPVRVAILGCGNVGAALVELLSDPARSGETADRSGIRIEIVGIAVNDLKRDRSSAPWFPSGLMTENAQKLVSDDSVDMVVELIGGVEPAKELIESALKLGKPVVSANKELLAQHGVELSALAEANGVDLNFEAAVAGAIPVIRTLRESLAGESITRVMGIVNGTTNFILSKMSDEGSEYADVLAEAMARGLAERDPTADVEGFDAAAKAAILAGLAFGCEIPLERVSREGISKVRSVDIAFARQFGYAIKLLAIAEKVGPKEISVRVHPAMVPLDHPLAQVGGSYNAVFIEGAAAGPLMLYGQGAGGMPTASAVLGDVIEAARNLVNKTAAPAAVRSLDREAVRIDDLRSAFYISLDVLDQPGVLAKVAKIYGDHNISIRSMEQVGLDDEARLIFLTHEATERDMAATIQELERSDVVDSVGGILRVVTSEESNGS</sequence>
<dbReference type="EC" id="1.1.1.3" evidence="4"/>
<dbReference type="Pfam" id="PF01842">
    <property type="entry name" value="ACT"/>
    <property type="match status" value="1"/>
</dbReference>
<dbReference type="PROSITE" id="PS51671">
    <property type="entry name" value="ACT"/>
    <property type="match status" value="1"/>
</dbReference>
<evidence type="ECO:0000256" key="4">
    <source>
        <dbReference type="ARBA" id="ARBA00013213"/>
    </source>
</evidence>
<dbReference type="FunFam" id="3.30.360.10:FF:000005">
    <property type="entry name" value="Homoserine dehydrogenase"/>
    <property type="match status" value="1"/>
</dbReference>
<organism evidence="14">
    <name type="scientific">freshwater metagenome</name>
    <dbReference type="NCBI Taxonomy" id="449393"/>
    <lineage>
        <taxon>unclassified sequences</taxon>
        <taxon>metagenomes</taxon>
        <taxon>ecological metagenomes</taxon>
    </lineage>
</organism>
<evidence type="ECO:0000313" key="14">
    <source>
        <dbReference type="EMBL" id="CAB5013934.1"/>
    </source>
</evidence>
<keyword evidence="10" id="KW-0486">Methionine biosynthesis</keyword>
<comment type="pathway">
    <text evidence="1">Amino-acid biosynthesis; L-threonine biosynthesis; L-threonine from L-aspartate: step 3/5.</text>
</comment>
<dbReference type="InterPro" id="IPR002912">
    <property type="entry name" value="ACT_dom"/>
</dbReference>
<dbReference type="PANTHER" id="PTHR43331">
    <property type="entry name" value="HOMOSERINE DEHYDROGENASE"/>
    <property type="match status" value="1"/>
</dbReference>
<dbReference type="SUPFAM" id="SSF55347">
    <property type="entry name" value="Glyceraldehyde-3-phosphate dehydrogenase-like, C-terminal domain"/>
    <property type="match status" value="1"/>
</dbReference>
<keyword evidence="7" id="KW-0791">Threonine biosynthesis</keyword>
<dbReference type="EMBL" id="CAFBPM010000003">
    <property type="protein sequence ID" value="CAB5013934.1"/>
    <property type="molecule type" value="Genomic_DNA"/>
</dbReference>
<evidence type="ECO:0000259" key="11">
    <source>
        <dbReference type="PROSITE" id="PS51671"/>
    </source>
</evidence>
<accession>A0A6J7QIC1</accession>
<dbReference type="GO" id="GO:0009088">
    <property type="term" value="P:threonine biosynthetic process"/>
    <property type="evidence" value="ECO:0007669"/>
    <property type="project" value="UniProtKB-UniPathway"/>
</dbReference>
<evidence type="ECO:0000256" key="6">
    <source>
        <dbReference type="ARBA" id="ARBA00022605"/>
    </source>
</evidence>
<evidence type="ECO:0000313" key="13">
    <source>
        <dbReference type="EMBL" id="CAB4867423.1"/>
    </source>
</evidence>
<evidence type="ECO:0000256" key="5">
    <source>
        <dbReference type="ARBA" id="ARBA00013376"/>
    </source>
</evidence>
<dbReference type="InterPro" id="IPR005106">
    <property type="entry name" value="Asp/hSer_DH_NAD-bd"/>
</dbReference>
<dbReference type="InterPro" id="IPR016204">
    <property type="entry name" value="HDH"/>
</dbReference>
<dbReference type="Gene3D" id="3.40.50.720">
    <property type="entry name" value="NAD(P)-binding Rossmann-like Domain"/>
    <property type="match status" value="1"/>
</dbReference>
<evidence type="ECO:0000256" key="2">
    <source>
        <dbReference type="ARBA" id="ARBA00005062"/>
    </source>
</evidence>
<dbReference type="InterPro" id="IPR001342">
    <property type="entry name" value="HDH_cat"/>
</dbReference>
<keyword evidence="9" id="KW-0560">Oxidoreductase</keyword>
<dbReference type="SUPFAM" id="SSF51735">
    <property type="entry name" value="NAD(P)-binding Rossmann-fold domains"/>
    <property type="match status" value="1"/>
</dbReference>
<evidence type="ECO:0000256" key="1">
    <source>
        <dbReference type="ARBA" id="ARBA00005056"/>
    </source>
</evidence>
<comment type="pathway">
    <text evidence="2">Amino-acid biosynthesis; L-methionine biosynthesis via de novo pathway; L-homoserine from L-aspartate: step 3/3.</text>
</comment>
<dbReference type="GO" id="GO:0050661">
    <property type="term" value="F:NADP binding"/>
    <property type="evidence" value="ECO:0007669"/>
    <property type="project" value="InterPro"/>
</dbReference>
<dbReference type="Pfam" id="PF00742">
    <property type="entry name" value="Homoserine_dh"/>
    <property type="match status" value="1"/>
</dbReference>
<evidence type="ECO:0000313" key="12">
    <source>
        <dbReference type="EMBL" id="CAB4819679.1"/>
    </source>
</evidence>
<dbReference type="PROSITE" id="PS01042">
    <property type="entry name" value="HOMOSER_DHGENASE"/>
    <property type="match status" value="1"/>
</dbReference>
<dbReference type="EMBL" id="CAFABE010000009">
    <property type="protein sequence ID" value="CAB4819679.1"/>
    <property type="molecule type" value="Genomic_DNA"/>
</dbReference>